<dbReference type="CDD" id="cd17535">
    <property type="entry name" value="REC_NarL-like"/>
    <property type="match status" value="1"/>
</dbReference>
<feature type="modified residue" description="4-aspartylphosphate" evidence="2">
    <location>
        <position position="59"/>
    </location>
</feature>
<evidence type="ECO:0000259" key="3">
    <source>
        <dbReference type="PROSITE" id="PS50110"/>
    </source>
</evidence>
<dbReference type="RefSeq" id="WP_019017456.1">
    <property type="nucleotide sequence ID" value="NZ_BMXD01000003.1"/>
</dbReference>
<dbReference type="InterPro" id="IPR058245">
    <property type="entry name" value="NreC/VraR/RcsB-like_REC"/>
</dbReference>
<dbReference type="PROSITE" id="PS50110">
    <property type="entry name" value="RESPONSE_REGULATORY"/>
    <property type="match status" value="1"/>
</dbReference>
<protein>
    <submittedName>
        <fullName evidence="4">Response regulator transcription factor</fullName>
    </submittedName>
</protein>
<gene>
    <name evidence="4" type="ORF">ACFOEI_07960</name>
</gene>
<evidence type="ECO:0000313" key="4">
    <source>
        <dbReference type="EMBL" id="MFC3292004.1"/>
    </source>
</evidence>
<dbReference type="InterPro" id="IPR011006">
    <property type="entry name" value="CheY-like_superfamily"/>
</dbReference>
<dbReference type="Gene3D" id="3.40.50.2300">
    <property type="match status" value="1"/>
</dbReference>
<dbReference type="Proteomes" id="UP001595640">
    <property type="component" value="Unassembled WGS sequence"/>
</dbReference>
<dbReference type="SUPFAM" id="SSF52172">
    <property type="entry name" value="CheY-like"/>
    <property type="match status" value="1"/>
</dbReference>
<evidence type="ECO:0000256" key="2">
    <source>
        <dbReference type="PROSITE-ProRule" id="PRU00169"/>
    </source>
</evidence>
<dbReference type="InterPro" id="IPR001789">
    <property type="entry name" value="Sig_transdc_resp-reg_receiver"/>
</dbReference>
<feature type="domain" description="Response regulatory" evidence="3">
    <location>
        <begin position="8"/>
        <end position="124"/>
    </location>
</feature>
<dbReference type="SMART" id="SM00448">
    <property type="entry name" value="REC"/>
    <property type="match status" value="1"/>
</dbReference>
<organism evidence="4 5">
    <name type="scientific">Modicisalibacter luteus</name>
    <dbReference type="NCBI Taxonomy" id="453962"/>
    <lineage>
        <taxon>Bacteria</taxon>
        <taxon>Pseudomonadati</taxon>
        <taxon>Pseudomonadota</taxon>
        <taxon>Gammaproteobacteria</taxon>
        <taxon>Oceanospirillales</taxon>
        <taxon>Halomonadaceae</taxon>
        <taxon>Modicisalibacter</taxon>
    </lineage>
</organism>
<name>A0ABV7M011_9GAMM</name>
<reference evidence="5" key="1">
    <citation type="journal article" date="2019" name="Int. J. Syst. Evol. Microbiol.">
        <title>The Global Catalogue of Microorganisms (GCM) 10K type strain sequencing project: providing services to taxonomists for standard genome sequencing and annotation.</title>
        <authorList>
            <consortium name="The Broad Institute Genomics Platform"/>
            <consortium name="The Broad Institute Genome Sequencing Center for Infectious Disease"/>
            <person name="Wu L."/>
            <person name="Ma J."/>
        </authorList>
    </citation>
    <scope>NUCLEOTIDE SEQUENCE [LARGE SCALE GENOMIC DNA]</scope>
    <source>
        <strain evidence="5">KCTC 12847</strain>
    </source>
</reference>
<evidence type="ECO:0000313" key="5">
    <source>
        <dbReference type="Proteomes" id="UP001595640"/>
    </source>
</evidence>
<sequence length="135" mass="14876">MSMNVPARIFVVEDHAYMKEMLREFLSLEDDLEVCDTADSGEAALQHLDEVSPDFVLVDLSLPGVSGIDLIASVKTRHPELPCAILSGHGERRYAEQAIAAGAQGYVLKGDPDELPKAIRLMMKGERYVSKALQY</sequence>
<dbReference type="PANTHER" id="PTHR43214:SF42">
    <property type="entry name" value="TRANSCRIPTIONAL REGULATORY PROTEIN DESR"/>
    <property type="match status" value="1"/>
</dbReference>
<dbReference type="PANTHER" id="PTHR43214">
    <property type="entry name" value="TWO-COMPONENT RESPONSE REGULATOR"/>
    <property type="match status" value="1"/>
</dbReference>
<proteinExistence type="predicted"/>
<accession>A0ABV7M011</accession>
<dbReference type="EMBL" id="JBHRUH010000012">
    <property type="protein sequence ID" value="MFC3292004.1"/>
    <property type="molecule type" value="Genomic_DNA"/>
</dbReference>
<keyword evidence="1" id="KW-0238">DNA-binding</keyword>
<keyword evidence="5" id="KW-1185">Reference proteome</keyword>
<keyword evidence="2" id="KW-0597">Phosphoprotein</keyword>
<dbReference type="InterPro" id="IPR039420">
    <property type="entry name" value="WalR-like"/>
</dbReference>
<comment type="caution">
    <text evidence="4">The sequence shown here is derived from an EMBL/GenBank/DDBJ whole genome shotgun (WGS) entry which is preliminary data.</text>
</comment>
<evidence type="ECO:0000256" key="1">
    <source>
        <dbReference type="ARBA" id="ARBA00023125"/>
    </source>
</evidence>
<dbReference type="Pfam" id="PF00072">
    <property type="entry name" value="Response_reg"/>
    <property type="match status" value="1"/>
</dbReference>